<evidence type="ECO:0000259" key="2">
    <source>
        <dbReference type="Pfam" id="PF13476"/>
    </source>
</evidence>
<feature type="domain" description="ATPase AAA-type core" evidence="1">
    <location>
        <begin position="170"/>
        <end position="272"/>
    </location>
</feature>
<dbReference type="Pfam" id="PF13476">
    <property type="entry name" value="AAA_23"/>
    <property type="match status" value="1"/>
</dbReference>
<evidence type="ECO:0000259" key="1">
    <source>
        <dbReference type="Pfam" id="PF13304"/>
    </source>
</evidence>
<dbReference type="RefSeq" id="WP_319835569.1">
    <property type="nucleotide sequence ID" value="NZ_CP137624.1"/>
</dbReference>
<dbReference type="InterPro" id="IPR003959">
    <property type="entry name" value="ATPase_AAA_core"/>
</dbReference>
<dbReference type="Proteomes" id="UP001322664">
    <property type="component" value="Chromosome"/>
</dbReference>
<dbReference type="PANTHER" id="PTHR43581">
    <property type="entry name" value="ATP/GTP PHOSPHATASE"/>
    <property type="match status" value="1"/>
</dbReference>
<dbReference type="InterPro" id="IPR038729">
    <property type="entry name" value="Rad50/SbcC_AAA"/>
</dbReference>
<dbReference type="SUPFAM" id="SSF52540">
    <property type="entry name" value="P-loop containing nucleoside triphosphate hydrolases"/>
    <property type="match status" value="1"/>
</dbReference>
<dbReference type="InterPro" id="IPR051396">
    <property type="entry name" value="Bact_Antivir_Def_Nuclease"/>
</dbReference>
<reference evidence="3 4" key="1">
    <citation type="submission" date="2023-09" db="EMBL/GenBank/DDBJ databases">
        <authorList>
            <person name="Page C.A."/>
            <person name="Perez-Diaz I.M."/>
        </authorList>
    </citation>
    <scope>NUCLEOTIDE SEQUENCE [LARGE SCALE GENOMIC DNA]</scope>
    <source>
        <strain evidence="3 4">Ll15</strain>
    </source>
</reference>
<protein>
    <submittedName>
        <fullName evidence="3">AAA family ATPase</fullName>
    </submittedName>
</protein>
<proteinExistence type="predicted"/>
<dbReference type="InterPro" id="IPR027417">
    <property type="entry name" value="P-loop_NTPase"/>
</dbReference>
<gene>
    <name evidence="3" type="ORF">R6U77_10160</name>
</gene>
<evidence type="ECO:0000313" key="3">
    <source>
        <dbReference type="EMBL" id="WPK10299.1"/>
    </source>
</evidence>
<evidence type="ECO:0000313" key="4">
    <source>
        <dbReference type="Proteomes" id="UP001322664"/>
    </source>
</evidence>
<dbReference type="EMBL" id="CP137624">
    <property type="protein sequence ID" value="WPK10299.1"/>
    <property type="molecule type" value="Genomic_DNA"/>
</dbReference>
<feature type="domain" description="Rad50/SbcC-type AAA" evidence="2">
    <location>
        <begin position="7"/>
        <end position="114"/>
    </location>
</feature>
<organism evidence="3 4">
    <name type="scientific">Lysinibacillus louembei</name>
    <dbReference type="NCBI Taxonomy" id="1470088"/>
    <lineage>
        <taxon>Bacteria</taxon>
        <taxon>Bacillati</taxon>
        <taxon>Bacillota</taxon>
        <taxon>Bacilli</taxon>
        <taxon>Bacillales</taxon>
        <taxon>Bacillaceae</taxon>
        <taxon>Lysinibacillus</taxon>
    </lineage>
</organism>
<dbReference type="PANTHER" id="PTHR43581:SF2">
    <property type="entry name" value="EXCINUCLEASE ATPASE SUBUNIT"/>
    <property type="match status" value="1"/>
</dbReference>
<keyword evidence="4" id="KW-1185">Reference proteome</keyword>
<sequence>MPIQSAHLQNFTVFEDMQVQFSKGINVIVGTNGTGKTHLMKVMYGICEEISSSQEDEVMDIALSYFSVESLQLVKVNAQQAIVSVVLTDENSATYEIDNSQKRSKNTLDGFNFHLDFNVKSIFIPAKEMLSHSKGLLALYNKYKIPFDKTYVDIVINAELPEARNMSKLNDALLQTISKVIGGEVLHENGVFYIKKANGAKIEFPVEAEGLRKFGLLWKLIKNGLLEKDTVLFWDEPEANINPELMPILVELMLELERKGVQLFIATHSYNLAKYLEIKRRKEEQVLFHHLHQTEQGVQVDSSVYFGELEDNPIIEADTKLLDEVIEGNFDD</sequence>
<accession>A0ABZ0RQ02</accession>
<dbReference type="Gene3D" id="3.40.50.300">
    <property type="entry name" value="P-loop containing nucleotide triphosphate hydrolases"/>
    <property type="match status" value="2"/>
</dbReference>
<dbReference type="Pfam" id="PF13304">
    <property type="entry name" value="AAA_21"/>
    <property type="match status" value="1"/>
</dbReference>
<dbReference type="CDD" id="cd00267">
    <property type="entry name" value="ABC_ATPase"/>
    <property type="match status" value="1"/>
</dbReference>
<name>A0ABZ0RQ02_9BACI</name>